<dbReference type="Gene3D" id="3.80.10.10">
    <property type="entry name" value="Ribonuclease Inhibitor"/>
    <property type="match status" value="1"/>
</dbReference>
<feature type="domain" description="Disease resistance protein At4g27190-like leucine-rich repeats" evidence="9">
    <location>
        <begin position="859"/>
        <end position="969"/>
    </location>
</feature>
<evidence type="ECO:0000256" key="1">
    <source>
        <dbReference type="ARBA" id="ARBA00008894"/>
    </source>
</evidence>
<dbReference type="InterPro" id="IPR027417">
    <property type="entry name" value="P-loop_NTPase"/>
</dbReference>
<sequence length="1021" mass="117462">MKEKHFQHKEWNSTSNSTSVYSYTSLAFMIESFSIPERSLKNQTLEPGMDNVGSIMDIVERFNNFDSLDDKMNRMKRKLIELESKEYDISEELKYAESLLLKKRKRSVENWLRNVESIKSQVQQIEQKVEERKWHTNLLLRNSVDTLITEVRELIEQSNFAEGLTLEAYENNREVALLTRKLVGQKFQQNKNMIWEWLMNDSISIIGIYGMGGVGKTTLVTHIYNQLCNHSGIFAFWFTVSQDGSIHKLQNDIAKTVNLDLSKENDERKRAAKLADALTRRNNCVLVLDDVWNHFLFENVGIPVGVGCKVILTSRSLEVCRRMDCQEKIKVEPLSHEESWELFMDKLGYGTELSCQIKGIAKSLVKECAGLPLGIISMAGCMREVDDICEWRNALVELKECKGGHDDMKSEVFHVLRYSYDKLKDYPEIQQCFLYCSLYPEDYKIRRDQLIEFFIDERLIEMNDRQAELNRGHTILNKLENVCLLEGGTNYIGQKYVKLHDMVRDMAIQIAETSSPFMVEARVGLKDLPEEEKWKEDLVRVSLMRNNILNIPPTASPRCPRLLTFLLRGNRNITSIPDCLFAHMNRLNVLDLSHTNIETLPDSISGLRSLTCLLLRDCTRLKYVPSLVKLEALRRLDFYNTAITELPHGMEMLVNLRYLNLDAKTLKMIPDGIFLKLSHLQYLVVHELNLSAAKVRVQEILGLRKLETFKGQLHDINTLNAYVRSRDDGGPNNYLLLVGLGRLKSNFLYGKAVCLHQCNISKSIGGEDLLELPKDVMSLYIQQCHDVTSLCDVSSLKKTTKLRNCLIEGSNGMKRLICSSSCRLKLLRTLESIYLTDLMNLEVLIGTDGDAPLVIRKGTYFSCLKEFSIFGCPKVKSLFMPALLLNLQNLEKLQVHNCEEMVEIIADTSEEDKDWEATNMIIISSLHKLKDLRLGNLPNLKSFYNTRIKMSSDSLRHFTVVNCPKLKRIPLLDAASSSPPCLQKVRVHKNWWESLEWDHPNTKNVLQPFCEFFKEKKGNCS</sequence>
<dbReference type="PANTHER" id="PTHR33463">
    <property type="entry name" value="NB-ARC DOMAIN-CONTAINING PROTEIN-RELATED"/>
    <property type="match status" value="1"/>
</dbReference>
<evidence type="ECO:0000259" key="8">
    <source>
        <dbReference type="Pfam" id="PF00931"/>
    </source>
</evidence>
<keyword evidence="6" id="KW-0067">ATP-binding</keyword>
<dbReference type="PANTHER" id="PTHR33463:SF187">
    <property type="entry name" value="AND NB-ARC DOMAIN DISEASE RESISTANCE PROTEIN, PUTATIVE-RELATED"/>
    <property type="match status" value="1"/>
</dbReference>
<keyword evidence="3" id="KW-0677">Repeat</keyword>
<dbReference type="InterPro" id="IPR042197">
    <property type="entry name" value="Apaf_helical"/>
</dbReference>
<evidence type="ECO:0000259" key="9">
    <source>
        <dbReference type="Pfam" id="PF23247"/>
    </source>
</evidence>
<dbReference type="InterPro" id="IPR058922">
    <property type="entry name" value="WHD_DRP"/>
</dbReference>
<reference evidence="12" key="2">
    <citation type="submission" date="2025-08" db="UniProtKB">
        <authorList>
            <consortium name="RefSeq"/>
        </authorList>
    </citation>
    <scope>IDENTIFICATION</scope>
    <source>
        <tissue evidence="12">Seedling</tissue>
    </source>
</reference>
<dbReference type="GeneID" id="107428451"/>
<feature type="coiled-coil region" evidence="7">
    <location>
        <begin position="65"/>
        <end position="128"/>
    </location>
</feature>
<dbReference type="InterPro" id="IPR002182">
    <property type="entry name" value="NB-ARC"/>
</dbReference>
<dbReference type="SMART" id="SM00369">
    <property type="entry name" value="LRR_TYP"/>
    <property type="match status" value="3"/>
</dbReference>
<keyword evidence="4" id="KW-0547">Nucleotide-binding</keyword>
<dbReference type="Gene3D" id="1.10.10.10">
    <property type="entry name" value="Winged helix-like DNA-binding domain superfamily/Winged helix DNA-binding domain"/>
    <property type="match status" value="1"/>
</dbReference>
<evidence type="ECO:0000313" key="11">
    <source>
        <dbReference type="Proteomes" id="UP001652623"/>
    </source>
</evidence>
<dbReference type="RefSeq" id="XP_048321150.2">
    <property type="nucleotide sequence ID" value="XM_048465193.2"/>
</dbReference>
<dbReference type="InterPro" id="IPR036388">
    <property type="entry name" value="WH-like_DNA-bd_sf"/>
</dbReference>
<keyword evidence="5" id="KW-0611">Plant defense</keyword>
<dbReference type="Pfam" id="PF23559">
    <property type="entry name" value="WHD_DRP"/>
    <property type="match status" value="1"/>
</dbReference>
<evidence type="ECO:0000256" key="5">
    <source>
        <dbReference type="ARBA" id="ARBA00022821"/>
    </source>
</evidence>
<feature type="domain" description="Disease resistance protein winged helix" evidence="10">
    <location>
        <begin position="438"/>
        <end position="507"/>
    </location>
</feature>
<evidence type="ECO:0000313" key="12">
    <source>
        <dbReference type="RefSeq" id="XP_048321150.2"/>
    </source>
</evidence>
<evidence type="ECO:0000256" key="7">
    <source>
        <dbReference type="SAM" id="Coils"/>
    </source>
</evidence>
<dbReference type="Pfam" id="PF23247">
    <property type="entry name" value="LRR_RPS2"/>
    <property type="match status" value="1"/>
</dbReference>
<feature type="domain" description="NB-ARC" evidence="8">
    <location>
        <begin position="188"/>
        <end position="346"/>
    </location>
</feature>
<keyword evidence="7" id="KW-0175">Coiled coil</keyword>
<dbReference type="Gene3D" id="3.40.50.300">
    <property type="entry name" value="P-loop containing nucleotide triphosphate hydrolases"/>
    <property type="match status" value="1"/>
</dbReference>
<keyword evidence="11" id="KW-1185">Reference proteome</keyword>
<dbReference type="SUPFAM" id="SSF52540">
    <property type="entry name" value="P-loop containing nucleoside triphosphate hydrolases"/>
    <property type="match status" value="1"/>
</dbReference>
<dbReference type="Proteomes" id="UP001652623">
    <property type="component" value="Chromosome 1"/>
</dbReference>
<accession>A0ABM3I5S3</accession>
<evidence type="ECO:0000256" key="6">
    <source>
        <dbReference type="ARBA" id="ARBA00022840"/>
    </source>
</evidence>
<dbReference type="InterPro" id="IPR001611">
    <property type="entry name" value="Leu-rich_rpt"/>
</dbReference>
<dbReference type="Gene3D" id="1.10.8.430">
    <property type="entry name" value="Helical domain of apoptotic protease-activating factors"/>
    <property type="match status" value="1"/>
</dbReference>
<protein>
    <submittedName>
        <fullName evidence="12">Probable disease resistance protein At4g27220</fullName>
    </submittedName>
</protein>
<dbReference type="SUPFAM" id="SSF52058">
    <property type="entry name" value="L domain-like"/>
    <property type="match status" value="1"/>
</dbReference>
<name>A0ABM3I5S3_ZIZJJ</name>
<dbReference type="InterPro" id="IPR057135">
    <property type="entry name" value="At4g27190-like_LRR"/>
</dbReference>
<dbReference type="PRINTS" id="PR00364">
    <property type="entry name" value="DISEASERSIST"/>
</dbReference>
<proteinExistence type="inferred from homology"/>
<comment type="similarity">
    <text evidence="1">Belongs to the disease resistance NB-LRR family.</text>
</comment>
<dbReference type="InterPro" id="IPR050905">
    <property type="entry name" value="Plant_NBS-LRR"/>
</dbReference>
<evidence type="ECO:0000259" key="10">
    <source>
        <dbReference type="Pfam" id="PF23559"/>
    </source>
</evidence>
<evidence type="ECO:0000256" key="3">
    <source>
        <dbReference type="ARBA" id="ARBA00022737"/>
    </source>
</evidence>
<gene>
    <name evidence="12" type="primary">LOC107428451</name>
</gene>
<dbReference type="InterPro" id="IPR032675">
    <property type="entry name" value="LRR_dom_sf"/>
</dbReference>
<dbReference type="InterPro" id="IPR003591">
    <property type="entry name" value="Leu-rich_rpt_typical-subtyp"/>
</dbReference>
<evidence type="ECO:0000256" key="2">
    <source>
        <dbReference type="ARBA" id="ARBA00022614"/>
    </source>
</evidence>
<organism evidence="11 12">
    <name type="scientific">Ziziphus jujuba</name>
    <name type="common">Chinese jujube</name>
    <name type="synonym">Ziziphus sativa</name>
    <dbReference type="NCBI Taxonomy" id="326968"/>
    <lineage>
        <taxon>Eukaryota</taxon>
        <taxon>Viridiplantae</taxon>
        <taxon>Streptophyta</taxon>
        <taxon>Embryophyta</taxon>
        <taxon>Tracheophyta</taxon>
        <taxon>Spermatophyta</taxon>
        <taxon>Magnoliopsida</taxon>
        <taxon>eudicotyledons</taxon>
        <taxon>Gunneridae</taxon>
        <taxon>Pentapetalae</taxon>
        <taxon>rosids</taxon>
        <taxon>fabids</taxon>
        <taxon>Rosales</taxon>
        <taxon>Rhamnaceae</taxon>
        <taxon>Paliureae</taxon>
        <taxon>Ziziphus</taxon>
    </lineage>
</organism>
<evidence type="ECO:0000256" key="4">
    <source>
        <dbReference type="ARBA" id="ARBA00022741"/>
    </source>
</evidence>
<keyword evidence="2" id="KW-0433">Leucine-rich repeat</keyword>
<dbReference type="Pfam" id="PF13855">
    <property type="entry name" value="LRR_8"/>
    <property type="match status" value="1"/>
</dbReference>
<reference evidence="11" key="1">
    <citation type="submission" date="2025-05" db="UniProtKB">
        <authorList>
            <consortium name="RefSeq"/>
        </authorList>
    </citation>
    <scope>NUCLEOTIDE SEQUENCE [LARGE SCALE GENOMIC DNA]</scope>
</reference>
<dbReference type="Pfam" id="PF00931">
    <property type="entry name" value="NB-ARC"/>
    <property type="match status" value="1"/>
</dbReference>